<reference evidence="1" key="1">
    <citation type="submission" date="2020-06" db="EMBL/GenBank/DDBJ databases">
        <authorList>
            <person name="Li T."/>
            <person name="Hu X."/>
            <person name="Zhang T."/>
            <person name="Song X."/>
            <person name="Zhang H."/>
            <person name="Dai N."/>
            <person name="Sheng W."/>
            <person name="Hou X."/>
            <person name="Wei L."/>
        </authorList>
    </citation>
    <scope>NUCLEOTIDE SEQUENCE</scope>
    <source>
        <strain evidence="1">G02</strain>
        <tissue evidence="1">Leaf</tissue>
    </source>
</reference>
<protein>
    <submittedName>
        <fullName evidence="1">Uncharacterized protein</fullName>
    </submittedName>
</protein>
<reference evidence="1" key="2">
    <citation type="journal article" date="2024" name="Plant">
        <title>Genomic evolution and insights into agronomic trait innovations of Sesamum species.</title>
        <authorList>
            <person name="Miao H."/>
            <person name="Wang L."/>
            <person name="Qu L."/>
            <person name="Liu H."/>
            <person name="Sun Y."/>
            <person name="Le M."/>
            <person name="Wang Q."/>
            <person name="Wei S."/>
            <person name="Zheng Y."/>
            <person name="Lin W."/>
            <person name="Duan Y."/>
            <person name="Cao H."/>
            <person name="Xiong S."/>
            <person name="Wang X."/>
            <person name="Wei L."/>
            <person name="Li C."/>
            <person name="Ma Q."/>
            <person name="Ju M."/>
            <person name="Zhao R."/>
            <person name="Li G."/>
            <person name="Mu C."/>
            <person name="Tian Q."/>
            <person name="Mei H."/>
            <person name="Zhang T."/>
            <person name="Gao T."/>
            <person name="Zhang H."/>
        </authorList>
    </citation>
    <scope>NUCLEOTIDE SEQUENCE</scope>
    <source>
        <strain evidence="1">G02</strain>
    </source>
</reference>
<accession>A0AAW2SJM4</accession>
<organism evidence="1">
    <name type="scientific">Sesamum radiatum</name>
    <name type="common">Black benniseed</name>
    <dbReference type="NCBI Taxonomy" id="300843"/>
    <lineage>
        <taxon>Eukaryota</taxon>
        <taxon>Viridiplantae</taxon>
        <taxon>Streptophyta</taxon>
        <taxon>Embryophyta</taxon>
        <taxon>Tracheophyta</taxon>
        <taxon>Spermatophyta</taxon>
        <taxon>Magnoliopsida</taxon>
        <taxon>eudicotyledons</taxon>
        <taxon>Gunneridae</taxon>
        <taxon>Pentapetalae</taxon>
        <taxon>asterids</taxon>
        <taxon>lamiids</taxon>
        <taxon>Lamiales</taxon>
        <taxon>Pedaliaceae</taxon>
        <taxon>Sesamum</taxon>
    </lineage>
</organism>
<gene>
    <name evidence="1" type="ORF">Sradi_2486700</name>
</gene>
<dbReference type="EMBL" id="JACGWJ010000010">
    <property type="protein sequence ID" value="KAL0392639.1"/>
    <property type="molecule type" value="Genomic_DNA"/>
</dbReference>
<evidence type="ECO:0000313" key="1">
    <source>
        <dbReference type="EMBL" id="KAL0392639.1"/>
    </source>
</evidence>
<name>A0AAW2SJM4_SESRA</name>
<sequence length="101" mass="12053">MDIIEEVPLIHDGMSWIRWNNSTGILINVEMGIQWASRRWRGRYVVNATYRATIASLVYHLWRERNLRRFQNIRVEAEIVATLVMEQIRHRILSDESGFNL</sequence>
<dbReference type="AlphaFoldDB" id="A0AAW2SJM4"/>
<comment type="caution">
    <text evidence="1">The sequence shown here is derived from an EMBL/GenBank/DDBJ whole genome shotgun (WGS) entry which is preliminary data.</text>
</comment>
<proteinExistence type="predicted"/>